<evidence type="ECO:0000259" key="14">
    <source>
        <dbReference type="PROSITE" id="PS50950"/>
    </source>
</evidence>
<proteinExistence type="inferred from homology"/>
<keyword evidence="6 13" id="KW-0805">Transcription regulation</keyword>
<keyword evidence="8 12" id="KW-0238">DNA-binding</keyword>
<dbReference type="GO" id="GO:0001935">
    <property type="term" value="P:endothelial cell proliferation"/>
    <property type="evidence" value="ECO:0007669"/>
    <property type="project" value="UniProtKB-UniRule"/>
</dbReference>
<evidence type="ECO:0000256" key="10">
    <source>
        <dbReference type="ARBA" id="ARBA00023242"/>
    </source>
</evidence>
<evidence type="ECO:0000256" key="3">
    <source>
        <dbReference type="ARBA" id="ARBA00022723"/>
    </source>
</evidence>
<keyword evidence="9 13" id="KW-0804">Transcription</keyword>
<organism evidence="15 16">
    <name type="scientific">Merluccius polli</name>
    <name type="common">Benguela hake</name>
    <name type="synonym">Merluccius cadenati</name>
    <dbReference type="NCBI Taxonomy" id="89951"/>
    <lineage>
        <taxon>Eukaryota</taxon>
        <taxon>Metazoa</taxon>
        <taxon>Chordata</taxon>
        <taxon>Craniata</taxon>
        <taxon>Vertebrata</taxon>
        <taxon>Euteleostomi</taxon>
        <taxon>Actinopterygii</taxon>
        <taxon>Neopterygii</taxon>
        <taxon>Teleostei</taxon>
        <taxon>Neoteleostei</taxon>
        <taxon>Acanthomorphata</taxon>
        <taxon>Zeiogadaria</taxon>
        <taxon>Gadariae</taxon>
        <taxon>Gadiformes</taxon>
        <taxon>Gadoidei</taxon>
        <taxon>Merlucciidae</taxon>
        <taxon>Merluccius</taxon>
    </lineage>
</organism>
<evidence type="ECO:0000313" key="15">
    <source>
        <dbReference type="EMBL" id="KAK0147105.1"/>
    </source>
</evidence>
<dbReference type="PROSITE" id="PS50950">
    <property type="entry name" value="ZF_THAP"/>
    <property type="match status" value="1"/>
</dbReference>
<sequence>MPGWCSAYSCSNERTVENRNRGITFHKFPKDKDVRKKWEVALRREGFTASDYSIVCSSEHFKQADFDRMGPLAREGGAGLRLPPEELKKACLWPLRIPQKWQPHTHNLNLMMRVFLL</sequence>
<evidence type="ECO:0000256" key="5">
    <source>
        <dbReference type="ARBA" id="ARBA00022833"/>
    </source>
</evidence>
<protein>
    <recommendedName>
        <fullName evidence="13">THAP domain-containing protein 1</fullName>
    </recommendedName>
</protein>
<dbReference type="PANTHER" id="PTHR46600:SF1">
    <property type="entry name" value="THAP DOMAIN-CONTAINING PROTEIN 1"/>
    <property type="match status" value="1"/>
</dbReference>
<keyword evidence="16" id="KW-1185">Reference proteome</keyword>
<accession>A0AA47MVW3</accession>
<gene>
    <name evidence="15" type="primary">THAP6_0</name>
    <name evidence="15" type="ORF">N1851_013549</name>
</gene>
<comment type="function">
    <text evidence="13">DNA-binding transcription regulator that regulates endothelial cell proliferation and G1/S cell-cycle progression. Specifically binds the 5'-[AT]NTNN[GT]GGCA[AGT]-3' core DNA sequence and acts by modulating expression of pRB-E2F cell-cycle target genes.</text>
</comment>
<keyword evidence="3" id="KW-0479">Metal-binding</keyword>
<evidence type="ECO:0000256" key="9">
    <source>
        <dbReference type="ARBA" id="ARBA00023163"/>
    </source>
</evidence>
<evidence type="ECO:0000256" key="13">
    <source>
        <dbReference type="RuleBase" id="RU369073"/>
    </source>
</evidence>
<dbReference type="PANTHER" id="PTHR46600">
    <property type="entry name" value="THAP DOMAIN-CONTAINING"/>
    <property type="match status" value="1"/>
</dbReference>
<dbReference type="GO" id="GO:0003700">
    <property type="term" value="F:DNA-binding transcription factor activity"/>
    <property type="evidence" value="ECO:0007669"/>
    <property type="project" value="UniProtKB-UniRule"/>
</dbReference>
<dbReference type="InterPro" id="IPR038441">
    <property type="entry name" value="THAP_Znf_sf"/>
</dbReference>
<evidence type="ECO:0000256" key="2">
    <source>
        <dbReference type="ARBA" id="ARBA00006177"/>
    </source>
</evidence>
<keyword evidence="7 13" id="KW-0175">Coiled coil</keyword>
<comment type="subcellular location">
    <subcellularLocation>
        <location evidence="1 13">Nucleus</location>
        <location evidence="1 13">Nucleoplasm</location>
    </subcellularLocation>
</comment>
<evidence type="ECO:0000313" key="16">
    <source>
        <dbReference type="Proteomes" id="UP001174136"/>
    </source>
</evidence>
<dbReference type="InterPro" id="IPR026516">
    <property type="entry name" value="THAP1/10"/>
</dbReference>
<evidence type="ECO:0000256" key="1">
    <source>
        <dbReference type="ARBA" id="ARBA00004642"/>
    </source>
</evidence>
<evidence type="ECO:0000256" key="7">
    <source>
        <dbReference type="ARBA" id="ARBA00023054"/>
    </source>
</evidence>
<evidence type="ECO:0000256" key="6">
    <source>
        <dbReference type="ARBA" id="ARBA00023015"/>
    </source>
</evidence>
<dbReference type="GO" id="GO:0005654">
    <property type="term" value="C:nucleoplasm"/>
    <property type="evidence" value="ECO:0007669"/>
    <property type="project" value="UniProtKB-SubCell"/>
</dbReference>
<keyword evidence="5" id="KW-0862">Zinc</keyword>
<comment type="caution">
    <text evidence="15">The sequence shown here is derived from an EMBL/GenBank/DDBJ whole genome shotgun (WGS) entry which is preliminary data.</text>
</comment>
<dbReference type="EMBL" id="JAOPHQ010002358">
    <property type="protein sequence ID" value="KAK0147105.1"/>
    <property type="molecule type" value="Genomic_DNA"/>
</dbReference>
<dbReference type="GO" id="GO:0043565">
    <property type="term" value="F:sequence-specific DNA binding"/>
    <property type="evidence" value="ECO:0007669"/>
    <property type="project" value="UniProtKB-UniRule"/>
</dbReference>
<evidence type="ECO:0000256" key="11">
    <source>
        <dbReference type="ARBA" id="ARBA00023306"/>
    </source>
</evidence>
<keyword evidence="11 13" id="KW-0131">Cell cycle</keyword>
<dbReference type="GO" id="GO:0008270">
    <property type="term" value="F:zinc ion binding"/>
    <property type="evidence" value="ECO:0007669"/>
    <property type="project" value="UniProtKB-KW"/>
</dbReference>
<dbReference type="Pfam" id="PF05485">
    <property type="entry name" value="THAP"/>
    <property type="match status" value="1"/>
</dbReference>
<dbReference type="AlphaFoldDB" id="A0AA47MVW3"/>
<name>A0AA47MVW3_MERPO</name>
<comment type="similarity">
    <text evidence="2 13">Belongs to the THAP1 family.</text>
</comment>
<evidence type="ECO:0000256" key="8">
    <source>
        <dbReference type="ARBA" id="ARBA00023125"/>
    </source>
</evidence>
<dbReference type="SUPFAM" id="SSF57716">
    <property type="entry name" value="Glucocorticoid receptor-like (DNA-binding domain)"/>
    <property type="match status" value="1"/>
</dbReference>
<dbReference type="InterPro" id="IPR006612">
    <property type="entry name" value="THAP_Znf"/>
</dbReference>
<feature type="domain" description="THAP-type" evidence="14">
    <location>
        <begin position="1"/>
        <end position="101"/>
    </location>
</feature>
<dbReference type="Gene3D" id="6.20.210.20">
    <property type="entry name" value="THAP domain"/>
    <property type="match status" value="1"/>
</dbReference>
<evidence type="ECO:0000256" key="12">
    <source>
        <dbReference type="PROSITE-ProRule" id="PRU00309"/>
    </source>
</evidence>
<evidence type="ECO:0000256" key="4">
    <source>
        <dbReference type="ARBA" id="ARBA00022771"/>
    </source>
</evidence>
<keyword evidence="4 12" id="KW-0863">Zinc-finger</keyword>
<dbReference type="Proteomes" id="UP001174136">
    <property type="component" value="Unassembled WGS sequence"/>
</dbReference>
<keyword evidence="10 13" id="KW-0539">Nucleus</keyword>
<dbReference type="SMART" id="SM00692">
    <property type="entry name" value="DM3"/>
    <property type="match status" value="1"/>
</dbReference>
<reference evidence="15" key="1">
    <citation type="journal article" date="2023" name="Front. Mar. Sci.">
        <title>A new Merluccius polli reference genome to investigate the effects of global change in West African waters.</title>
        <authorList>
            <person name="Mateo J.L."/>
            <person name="Blanco-Fernandez C."/>
            <person name="Garcia-Vazquez E."/>
            <person name="Machado-Schiaffino G."/>
        </authorList>
    </citation>
    <scope>NUCLEOTIDE SEQUENCE</scope>
    <source>
        <strain evidence="15">C29</strain>
        <tissue evidence="15">Fin</tissue>
    </source>
</reference>